<feature type="transmembrane region" description="Helical" evidence="8">
    <location>
        <begin position="298"/>
        <end position="318"/>
    </location>
</feature>
<dbReference type="GO" id="GO:0005886">
    <property type="term" value="C:plasma membrane"/>
    <property type="evidence" value="ECO:0007669"/>
    <property type="project" value="UniProtKB-SubCell"/>
</dbReference>
<reference evidence="9 10" key="1">
    <citation type="journal article" date="2015" name="Geomicrobiol. J.">
        <title>Caldisalinibacter kiritimatiensis gen. nov., sp. nov., a moderately thermohalophilic thiosulfate-reducing bacterium from a hypersaline microbial mat.</title>
        <authorList>
            <person name="Ben Hania W."/>
            <person name="Joseph M."/>
            <person name="Fiebig A."/>
            <person name="Bunk B."/>
            <person name="Klenk H.-P."/>
            <person name="Fardeau M.-L."/>
            <person name="Spring S."/>
        </authorList>
    </citation>
    <scope>NUCLEOTIDE SEQUENCE [LARGE SCALE GENOMIC DNA]</scope>
    <source>
        <strain evidence="9 10">L21-TH-D2</strain>
    </source>
</reference>
<feature type="transmembrane region" description="Helical" evidence="8">
    <location>
        <begin position="87"/>
        <end position="106"/>
    </location>
</feature>
<keyword evidence="4" id="KW-1003">Cell membrane</keyword>
<evidence type="ECO:0000256" key="7">
    <source>
        <dbReference type="ARBA" id="ARBA00023136"/>
    </source>
</evidence>
<dbReference type="STRING" id="1304284.L21TH_1788"/>
<feature type="transmembrane region" description="Helical" evidence="8">
    <location>
        <begin position="269"/>
        <end position="286"/>
    </location>
</feature>
<feature type="transmembrane region" description="Helical" evidence="8">
    <location>
        <begin position="140"/>
        <end position="163"/>
    </location>
</feature>
<dbReference type="Pfam" id="PF01032">
    <property type="entry name" value="FecCD"/>
    <property type="match status" value="1"/>
</dbReference>
<evidence type="ECO:0000256" key="4">
    <source>
        <dbReference type="ARBA" id="ARBA00022475"/>
    </source>
</evidence>
<dbReference type="eggNOG" id="COG0609">
    <property type="taxonomic scope" value="Bacteria"/>
</dbReference>
<feature type="transmembrane region" description="Helical" evidence="8">
    <location>
        <begin position="190"/>
        <end position="213"/>
    </location>
</feature>
<dbReference type="Gene3D" id="1.10.3470.10">
    <property type="entry name" value="ABC transporter involved in vitamin B12 uptake, BtuC"/>
    <property type="match status" value="1"/>
</dbReference>
<feature type="transmembrane region" description="Helical" evidence="8">
    <location>
        <begin position="58"/>
        <end position="75"/>
    </location>
</feature>
<dbReference type="SUPFAM" id="SSF81345">
    <property type="entry name" value="ABC transporter involved in vitamin B12 uptake, BtuC"/>
    <property type="match status" value="1"/>
</dbReference>
<dbReference type="EMBL" id="ARZA01000203">
    <property type="protein sequence ID" value="EOD00137.1"/>
    <property type="molecule type" value="Genomic_DNA"/>
</dbReference>
<dbReference type="CDD" id="cd06550">
    <property type="entry name" value="TM_ABC_iron-siderophores_like"/>
    <property type="match status" value="1"/>
</dbReference>
<keyword evidence="6 8" id="KW-1133">Transmembrane helix</keyword>
<keyword evidence="5 8" id="KW-0812">Transmembrane</keyword>
<evidence type="ECO:0000256" key="6">
    <source>
        <dbReference type="ARBA" id="ARBA00022989"/>
    </source>
</evidence>
<comment type="caution">
    <text evidence="9">The sequence shown here is derived from an EMBL/GenBank/DDBJ whole genome shotgun (WGS) entry which is preliminary data.</text>
</comment>
<evidence type="ECO:0000256" key="1">
    <source>
        <dbReference type="ARBA" id="ARBA00004651"/>
    </source>
</evidence>
<dbReference type="GO" id="GO:0033214">
    <property type="term" value="P:siderophore-iron import into cell"/>
    <property type="evidence" value="ECO:0007669"/>
    <property type="project" value="TreeGrafter"/>
</dbReference>
<accession>R1ATZ0</accession>
<organism evidence="9 10">
    <name type="scientific">Caldisalinibacter kiritimatiensis</name>
    <dbReference type="NCBI Taxonomy" id="1304284"/>
    <lineage>
        <taxon>Bacteria</taxon>
        <taxon>Bacillati</taxon>
        <taxon>Bacillota</taxon>
        <taxon>Tissierellia</taxon>
        <taxon>Tissierellales</taxon>
        <taxon>Thermohalobacteraceae</taxon>
        <taxon>Caldisalinibacter</taxon>
    </lineage>
</organism>
<dbReference type="GO" id="GO:0022857">
    <property type="term" value="F:transmembrane transporter activity"/>
    <property type="evidence" value="ECO:0007669"/>
    <property type="project" value="InterPro"/>
</dbReference>
<dbReference type="Proteomes" id="UP000013378">
    <property type="component" value="Unassembled WGS sequence"/>
</dbReference>
<dbReference type="OrthoDB" id="9792889at2"/>
<keyword evidence="3" id="KW-0813">Transport</keyword>
<feature type="transmembrane region" description="Helical" evidence="8">
    <location>
        <begin position="112"/>
        <end position="133"/>
    </location>
</feature>
<proteinExistence type="inferred from homology"/>
<feature type="transmembrane region" description="Helical" evidence="8">
    <location>
        <begin position="234"/>
        <end position="257"/>
    </location>
</feature>
<dbReference type="InterPro" id="IPR037294">
    <property type="entry name" value="ABC_BtuC-like"/>
</dbReference>
<evidence type="ECO:0000313" key="9">
    <source>
        <dbReference type="EMBL" id="EOD00137.1"/>
    </source>
</evidence>
<feature type="transmembrane region" description="Helical" evidence="8">
    <location>
        <begin position="7"/>
        <end position="29"/>
    </location>
</feature>
<dbReference type="AlphaFoldDB" id="R1ATZ0"/>
<dbReference type="PANTHER" id="PTHR30472:SF68">
    <property type="entry name" value="FERRICHROME TRANSPORT SYSTEM PERMEASE PROTEIN FHUB"/>
    <property type="match status" value="1"/>
</dbReference>
<evidence type="ECO:0000256" key="2">
    <source>
        <dbReference type="ARBA" id="ARBA00007935"/>
    </source>
</evidence>
<dbReference type="InterPro" id="IPR000522">
    <property type="entry name" value="ABC_transptr_permease_BtuC"/>
</dbReference>
<dbReference type="RefSeq" id="WP_006314482.1">
    <property type="nucleotide sequence ID" value="NZ_ARZA01000203.1"/>
</dbReference>
<dbReference type="PANTHER" id="PTHR30472">
    <property type="entry name" value="FERRIC ENTEROBACTIN TRANSPORT SYSTEM PERMEASE PROTEIN"/>
    <property type="match status" value="1"/>
</dbReference>
<keyword evidence="10" id="KW-1185">Reference proteome</keyword>
<evidence type="ECO:0000256" key="3">
    <source>
        <dbReference type="ARBA" id="ARBA00022448"/>
    </source>
</evidence>
<gene>
    <name evidence="9" type="ORF">L21TH_1788</name>
</gene>
<name>R1ATZ0_9FIRM</name>
<dbReference type="PATRIC" id="fig|1304284.3.peg.1755"/>
<comment type="similarity">
    <text evidence="2">Belongs to the binding-protein-dependent transport system permease family. FecCD subfamily.</text>
</comment>
<evidence type="ECO:0000313" key="10">
    <source>
        <dbReference type="Proteomes" id="UP000013378"/>
    </source>
</evidence>
<keyword evidence="7 8" id="KW-0472">Membrane</keyword>
<evidence type="ECO:0000256" key="5">
    <source>
        <dbReference type="ARBA" id="ARBA00022692"/>
    </source>
</evidence>
<protein>
    <submittedName>
        <fullName evidence="9">Heme transporter IsdDEF, permease component IsdF</fullName>
    </submittedName>
</protein>
<sequence length="324" mass="34517">MKKVLIILISILMFIITVLLAIGVGSVNIPVNELLKVLLDKGDMINKSIIVDIRLPRVLIAALVGANLAVSGALLQSVMKNPLADPGIIGVSSGASLGAIIIMLIVPQYTYLVPLFAFFGGVLATFLIFILAWKQGIKPVRIILSGVAINAMLGGATSLISVLNSDKIQGILMWINGSISGRSWNDLNMILVYSIIGLILSYFCIRPANILLLSDEKAVNLGFNVNRSRVLLSLLGAFLAGISTSVVGVIGFIGLVIPHISRLVIGSDYKYLLPLSMIGGATMLLLADTFARIIAKPIELPVGTIMAVIGGPFFLYLLRRGGDR</sequence>
<dbReference type="FunFam" id="1.10.3470.10:FF:000001">
    <property type="entry name" value="Vitamin B12 ABC transporter permease BtuC"/>
    <property type="match status" value="1"/>
</dbReference>
<comment type="subcellular location">
    <subcellularLocation>
        <location evidence="1">Cell membrane</location>
        <topology evidence="1">Multi-pass membrane protein</topology>
    </subcellularLocation>
</comment>
<evidence type="ECO:0000256" key="8">
    <source>
        <dbReference type="SAM" id="Phobius"/>
    </source>
</evidence>